<dbReference type="FunFam" id="2.30.30.140:FF:000022">
    <property type="entry name" value="Hydrogenase assembly chaperone HybG"/>
    <property type="match status" value="1"/>
</dbReference>
<accession>A0A318TFZ4</accession>
<proteinExistence type="inferred from homology"/>
<dbReference type="Gene3D" id="2.30.30.140">
    <property type="match status" value="1"/>
</dbReference>
<dbReference type="Pfam" id="PF01455">
    <property type="entry name" value="HupF_HypC"/>
    <property type="match status" value="1"/>
</dbReference>
<evidence type="ECO:0000256" key="3">
    <source>
        <dbReference type="ARBA" id="ARBA00071976"/>
    </source>
</evidence>
<dbReference type="GO" id="GO:0005506">
    <property type="term" value="F:iron ion binding"/>
    <property type="evidence" value="ECO:0007669"/>
    <property type="project" value="TreeGrafter"/>
</dbReference>
<sequence>MCLAIPAEITELLPEQMARVSLDGVSKAVSVALIEDPQVGDYVVVHVGFALARIDPEEARRTLDLLAELGSDSQGAAA</sequence>
<dbReference type="RefSeq" id="WP_103011471.1">
    <property type="nucleotide sequence ID" value="NZ_QJTI01000010.1"/>
</dbReference>
<dbReference type="PRINTS" id="PR00445">
    <property type="entry name" value="HUPFHYPC"/>
</dbReference>
<dbReference type="Proteomes" id="UP000248148">
    <property type="component" value="Unassembled WGS sequence"/>
</dbReference>
<dbReference type="GO" id="GO:0051604">
    <property type="term" value="P:protein maturation"/>
    <property type="evidence" value="ECO:0007669"/>
    <property type="project" value="TreeGrafter"/>
</dbReference>
<dbReference type="SUPFAM" id="SSF159127">
    <property type="entry name" value="HupF/HypC-like"/>
    <property type="match status" value="1"/>
</dbReference>
<reference evidence="4 5" key="1">
    <citation type="submission" date="2018-06" db="EMBL/GenBank/DDBJ databases">
        <title>Genomic Encyclopedia of Archaeal and Bacterial Type Strains, Phase II (KMG-II): from individual species to whole genera.</title>
        <authorList>
            <person name="Goeker M."/>
        </authorList>
    </citation>
    <scope>NUCLEOTIDE SEQUENCE [LARGE SCALE GENOMIC DNA]</scope>
    <source>
        <strain evidence="4 5">JCM 11668</strain>
    </source>
</reference>
<gene>
    <name evidence="4" type="ORF">BJ122_11037</name>
</gene>
<name>A0A318TFZ4_9BRAD</name>
<evidence type="ECO:0000313" key="5">
    <source>
        <dbReference type="Proteomes" id="UP000248148"/>
    </source>
</evidence>
<evidence type="ECO:0000313" key="4">
    <source>
        <dbReference type="EMBL" id="PYF02700.1"/>
    </source>
</evidence>
<dbReference type="AlphaFoldDB" id="A0A318TFZ4"/>
<protein>
    <recommendedName>
        <fullName evidence="3">Hydrogenase maturation factor HypC</fullName>
    </recommendedName>
</protein>
<evidence type="ECO:0000256" key="2">
    <source>
        <dbReference type="ARBA" id="ARBA00053969"/>
    </source>
</evidence>
<keyword evidence="5" id="KW-1185">Reference proteome</keyword>
<dbReference type="PANTHER" id="PTHR35177:SF2">
    <property type="entry name" value="HYDROGENASE MATURATION FACTOR HYBG"/>
    <property type="match status" value="1"/>
</dbReference>
<comment type="function">
    <text evidence="2">Involved in the maturation of [NiFe] hydrogenases. Involved in the biosynthesis of the Fe(CN)(2)CO cofactor.</text>
</comment>
<dbReference type="PANTHER" id="PTHR35177">
    <property type="entry name" value="HYDROGENASE MATURATION FACTOR HYBG"/>
    <property type="match status" value="1"/>
</dbReference>
<comment type="similarity">
    <text evidence="1">Belongs to the HupF/HypC family.</text>
</comment>
<evidence type="ECO:0000256" key="1">
    <source>
        <dbReference type="ARBA" id="ARBA00006018"/>
    </source>
</evidence>
<dbReference type="GO" id="GO:1902670">
    <property type="term" value="F:carbon dioxide binding"/>
    <property type="evidence" value="ECO:0007669"/>
    <property type="project" value="TreeGrafter"/>
</dbReference>
<dbReference type="EMBL" id="QJTI01000010">
    <property type="protein sequence ID" value="PYF02700.1"/>
    <property type="molecule type" value="Genomic_DNA"/>
</dbReference>
<dbReference type="NCBIfam" id="TIGR00074">
    <property type="entry name" value="hypC_hupF"/>
    <property type="match status" value="1"/>
</dbReference>
<dbReference type="InterPro" id="IPR001109">
    <property type="entry name" value="Hydrogenase_HupF/HypC"/>
</dbReference>
<comment type="caution">
    <text evidence="4">The sequence shown here is derived from an EMBL/GenBank/DDBJ whole genome shotgun (WGS) entry which is preliminary data.</text>
</comment>
<dbReference type="OrthoDB" id="9806017at2"/>
<organism evidence="4 5">
    <name type="scientific">Rhodopseudomonas faecalis</name>
    <dbReference type="NCBI Taxonomy" id="99655"/>
    <lineage>
        <taxon>Bacteria</taxon>
        <taxon>Pseudomonadati</taxon>
        <taxon>Pseudomonadota</taxon>
        <taxon>Alphaproteobacteria</taxon>
        <taxon>Hyphomicrobiales</taxon>
        <taxon>Nitrobacteraceae</taxon>
        <taxon>Rhodopseudomonas</taxon>
    </lineage>
</organism>